<dbReference type="AlphaFoldDB" id="A0A3P7LWG2"/>
<evidence type="ECO:0000313" key="2">
    <source>
        <dbReference type="EMBL" id="VDN21435.1"/>
    </source>
</evidence>
<feature type="region of interest" description="Disordered" evidence="1">
    <location>
        <begin position="1"/>
        <end position="41"/>
    </location>
</feature>
<reference evidence="2 3" key="1">
    <citation type="submission" date="2018-11" db="EMBL/GenBank/DDBJ databases">
        <authorList>
            <consortium name="Pathogen Informatics"/>
        </authorList>
    </citation>
    <scope>NUCLEOTIDE SEQUENCE [LARGE SCALE GENOMIC DNA]</scope>
</reference>
<gene>
    <name evidence="2" type="ORF">DILT_LOCUS13833</name>
</gene>
<proteinExistence type="predicted"/>
<name>A0A3P7LWG2_DIBLA</name>
<protein>
    <submittedName>
        <fullName evidence="2">Uncharacterized protein</fullName>
    </submittedName>
</protein>
<keyword evidence="3" id="KW-1185">Reference proteome</keyword>
<evidence type="ECO:0000256" key="1">
    <source>
        <dbReference type="SAM" id="MobiDB-lite"/>
    </source>
</evidence>
<dbReference type="Proteomes" id="UP000281553">
    <property type="component" value="Unassembled WGS sequence"/>
</dbReference>
<feature type="non-terminal residue" evidence="2">
    <location>
        <position position="41"/>
    </location>
</feature>
<sequence length="41" mass="4148">MSTCWEAEESVPLGEEPPPTATGGVEGEEEAEAATAAEVGE</sequence>
<dbReference type="EMBL" id="UYRU01071781">
    <property type="protein sequence ID" value="VDN21435.1"/>
    <property type="molecule type" value="Genomic_DNA"/>
</dbReference>
<organism evidence="2 3">
    <name type="scientific">Dibothriocephalus latus</name>
    <name type="common">Fish tapeworm</name>
    <name type="synonym">Diphyllobothrium latum</name>
    <dbReference type="NCBI Taxonomy" id="60516"/>
    <lineage>
        <taxon>Eukaryota</taxon>
        <taxon>Metazoa</taxon>
        <taxon>Spiralia</taxon>
        <taxon>Lophotrochozoa</taxon>
        <taxon>Platyhelminthes</taxon>
        <taxon>Cestoda</taxon>
        <taxon>Eucestoda</taxon>
        <taxon>Diphyllobothriidea</taxon>
        <taxon>Diphyllobothriidae</taxon>
        <taxon>Dibothriocephalus</taxon>
    </lineage>
</organism>
<accession>A0A3P7LWG2</accession>
<evidence type="ECO:0000313" key="3">
    <source>
        <dbReference type="Proteomes" id="UP000281553"/>
    </source>
</evidence>